<sequence>MESNLVELVCHAPASFADDNTTHSSDNLLNSCDVEGEKSNKLLDHSCLVKDKILRVGMRFEHLKLVQDFYTTYAKKVGFVSKIRNTNFDGMTKEPINQFIHCNWEGFHGSRVKAPTQKNTIAAVGCRARIYAKFDKEKQDWVMLKVDLRHLHPCSTKKAMHYHENRELTIHTKCVIEVNDEAGIRPNETFLALANEAFEDGWAEFIDEFNLHHNTWLSDLFEDRRMWVPIFFKGQFWAAMRSMQRSESMHALFGGYLHCKTSLVQFIHEFDNVFRNKEQKELEDDAADSRGVIPCAIS</sequence>
<comment type="function">
    <text evidence="1">Putative transcription activator involved in regulating light control of development.</text>
</comment>
<dbReference type="PANTHER" id="PTHR31669:SF297">
    <property type="entry name" value="PROTEIN FAR1-RELATED SEQUENCE"/>
    <property type="match status" value="1"/>
</dbReference>
<dbReference type="InterPro" id="IPR004330">
    <property type="entry name" value="FAR1_DNA_bnd_dom"/>
</dbReference>
<dbReference type="InterPro" id="IPR031052">
    <property type="entry name" value="FHY3/FAR1"/>
</dbReference>
<comment type="caution">
    <text evidence="3">The sequence shown here is derived from an EMBL/GenBank/DDBJ whole genome shotgun (WGS) entry which is preliminary data.</text>
</comment>
<dbReference type="Pfam" id="PF03101">
    <property type="entry name" value="FAR1"/>
    <property type="match status" value="1"/>
</dbReference>
<name>A0A444Y9S1_ARAHY</name>
<feature type="domain" description="FAR1" evidence="2">
    <location>
        <begin position="68"/>
        <end position="154"/>
    </location>
</feature>
<comment type="similarity">
    <text evidence="1">Belongs to the FHY3/FAR1 family.</text>
</comment>
<evidence type="ECO:0000313" key="3">
    <source>
        <dbReference type="EMBL" id="RYQ98606.1"/>
    </source>
</evidence>
<dbReference type="EMBL" id="SDMP01000017">
    <property type="protein sequence ID" value="RYQ98606.1"/>
    <property type="molecule type" value="Genomic_DNA"/>
</dbReference>
<dbReference type="AlphaFoldDB" id="A0A444Y9S1"/>
<reference evidence="3 4" key="1">
    <citation type="submission" date="2019-01" db="EMBL/GenBank/DDBJ databases">
        <title>Sequencing of cultivated peanut Arachis hypogaea provides insights into genome evolution and oil improvement.</title>
        <authorList>
            <person name="Chen X."/>
        </authorList>
    </citation>
    <scope>NUCLEOTIDE SEQUENCE [LARGE SCALE GENOMIC DNA]</scope>
    <source>
        <strain evidence="4">cv. Fuhuasheng</strain>
        <tissue evidence="3">Leaves</tissue>
    </source>
</reference>
<accession>A0A444Y9S1</accession>
<evidence type="ECO:0000313" key="4">
    <source>
        <dbReference type="Proteomes" id="UP000289738"/>
    </source>
</evidence>
<dbReference type="Proteomes" id="UP000289738">
    <property type="component" value="Chromosome B07"/>
</dbReference>
<dbReference type="PANTHER" id="PTHR31669">
    <property type="entry name" value="PROTEIN FAR1-RELATED SEQUENCE 10-RELATED"/>
    <property type="match status" value="1"/>
</dbReference>
<keyword evidence="4" id="KW-1185">Reference proteome</keyword>
<keyword evidence="1" id="KW-0479">Metal-binding</keyword>
<proteinExistence type="inferred from homology"/>
<dbReference type="GO" id="GO:0006355">
    <property type="term" value="P:regulation of DNA-templated transcription"/>
    <property type="evidence" value="ECO:0007669"/>
    <property type="project" value="UniProtKB-UniRule"/>
</dbReference>
<keyword evidence="1" id="KW-0862">Zinc</keyword>
<protein>
    <recommendedName>
        <fullName evidence="1">Protein FAR1-RELATED SEQUENCE</fullName>
    </recommendedName>
</protein>
<evidence type="ECO:0000259" key="2">
    <source>
        <dbReference type="Pfam" id="PF03101"/>
    </source>
</evidence>
<comment type="subcellular location">
    <subcellularLocation>
        <location evidence="1">Nucleus</location>
    </subcellularLocation>
</comment>
<keyword evidence="1" id="KW-0863">Zinc-finger</keyword>
<dbReference type="STRING" id="3818.A0A444Y9S1"/>
<gene>
    <name evidence="3" type="ORF">Ahy_B07g086362</name>
</gene>
<dbReference type="GO" id="GO:0005634">
    <property type="term" value="C:nucleus"/>
    <property type="evidence" value="ECO:0007669"/>
    <property type="project" value="UniProtKB-SubCell"/>
</dbReference>
<dbReference type="GO" id="GO:0008270">
    <property type="term" value="F:zinc ion binding"/>
    <property type="evidence" value="ECO:0007669"/>
    <property type="project" value="UniProtKB-UniRule"/>
</dbReference>
<evidence type="ECO:0000256" key="1">
    <source>
        <dbReference type="RuleBase" id="RU367018"/>
    </source>
</evidence>
<organism evidence="3 4">
    <name type="scientific">Arachis hypogaea</name>
    <name type="common">Peanut</name>
    <dbReference type="NCBI Taxonomy" id="3818"/>
    <lineage>
        <taxon>Eukaryota</taxon>
        <taxon>Viridiplantae</taxon>
        <taxon>Streptophyta</taxon>
        <taxon>Embryophyta</taxon>
        <taxon>Tracheophyta</taxon>
        <taxon>Spermatophyta</taxon>
        <taxon>Magnoliopsida</taxon>
        <taxon>eudicotyledons</taxon>
        <taxon>Gunneridae</taxon>
        <taxon>Pentapetalae</taxon>
        <taxon>rosids</taxon>
        <taxon>fabids</taxon>
        <taxon>Fabales</taxon>
        <taxon>Fabaceae</taxon>
        <taxon>Papilionoideae</taxon>
        <taxon>50 kb inversion clade</taxon>
        <taxon>dalbergioids sensu lato</taxon>
        <taxon>Dalbergieae</taxon>
        <taxon>Pterocarpus clade</taxon>
        <taxon>Arachis</taxon>
    </lineage>
</organism>
<keyword evidence="1" id="KW-0539">Nucleus</keyword>